<reference evidence="2 3" key="1">
    <citation type="submission" date="2015-06" db="EMBL/GenBank/DDBJ databases">
        <title>R. anatipestifer strain HXb2 is the most virulent strain so far, and the genome sequence would help us uncover the pathogenesis.</title>
        <authorList>
            <person name="Hu Q."/>
            <person name="Qi J."/>
            <person name="Bo H."/>
            <person name="Liu G."/>
            <person name="Tao M."/>
            <person name="Ding Y."/>
            <person name="Xue Y."/>
        </authorList>
    </citation>
    <scope>NUCLEOTIDE SEQUENCE [LARGE SCALE GENOMIC DNA]</scope>
    <source>
        <strain evidence="2 3">HXb2</strain>
    </source>
</reference>
<sequence>MLASHFKIDFNMKTITNINQLDLDKTYTYADYLLWKFEERVELLKGKIFKMSPAPSRKHQDISGRIFGELYPLFKNKKCKIYSAPFDVRFIKNNTENQTIYTVVQPDLCIICDESKLDEKGGIGAPDLIVEILSPGNSKKEMKNKFKLYEEYGVTEYWIINPLDEIVYIHTLENGKYKGALPIVDDFICSEIFPEIKIHTDDIFKG</sequence>
<dbReference type="AlphaFoldDB" id="A0A1S7DS37"/>
<dbReference type="Gene3D" id="3.90.1570.10">
    <property type="entry name" value="tt1808, chain A"/>
    <property type="match status" value="1"/>
</dbReference>
<gene>
    <name evidence="2" type="ORF">AB406_0992</name>
</gene>
<organism evidence="2 3">
    <name type="scientific">Riemerella anatipestifer</name>
    <name type="common">Moraxella anatipestifer</name>
    <dbReference type="NCBI Taxonomy" id="34085"/>
    <lineage>
        <taxon>Bacteria</taxon>
        <taxon>Pseudomonadati</taxon>
        <taxon>Bacteroidota</taxon>
        <taxon>Flavobacteriia</taxon>
        <taxon>Flavobacteriales</taxon>
        <taxon>Weeksellaceae</taxon>
        <taxon>Riemerella</taxon>
    </lineage>
</organism>
<dbReference type="InterPro" id="IPR008538">
    <property type="entry name" value="Uma2"/>
</dbReference>
<evidence type="ECO:0000313" key="3">
    <source>
        <dbReference type="Proteomes" id="UP000189883"/>
    </source>
</evidence>
<evidence type="ECO:0000259" key="1">
    <source>
        <dbReference type="Pfam" id="PF05685"/>
    </source>
</evidence>
<protein>
    <recommendedName>
        <fullName evidence="1">Putative restriction endonuclease domain-containing protein</fullName>
    </recommendedName>
</protein>
<dbReference type="PANTHER" id="PTHR36558">
    <property type="entry name" value="GLR1098 PROTEIN"/>
    <property type="match status" value="1"/>
</dbReference>
<accession>A0A1S7DS37</accession>
<dbReference type="Proteomes" id="UP000189883">
    <property type="component" value="Chromosome"/>
</dbReference>
<dbReference type="Pfam" id="PF05685">
    <property type="entry name" value="Uma2"/>
    <property type="match status" value="1"/>
</dbReference>
<feature type="domain" description="Putative restriction endonuclease" evidence="1">
    <location>
        <begin position="31"/>
        <end position="194"/>
    </location>
</feature>
<dbReference type="EMBL" id="CP011859">
    <property type="protein sequence ID" value="AQY21942.1"/>
    <property type="molecule type" value="Genomic_DNA"/>
</dbReference>
<dbReference type="CDD" id="cd06260">
    <property type="entry name" value="DUF820-like"/>
    <property type="match status" value="1"/>
</dbReference>
<evidence type="ECO:0000313" key="2">
    <source>
        <dbReference type="EMBL" id="AQY21942.1"/>
    </source>
</evidence>
<proteinExistence type="predicted"/>
<dbReference type="InterPro" id="IPR012296">
    <property type="entry name" value="Nuclease_put_TT1808"/>
</dbReference>
<dbReference type="PANTHER" id="PTHR36558:SF1">
    <property type="entry name" value="RESTRICTION ENDONUCLEASE DOMAIN-CONTAINING PROTEIN-RELATED"/>
    <property type="match status" value="1"/>
</dbReference>
<dbReference type="InterPro" id="IPR011335">
    <property type="entry name" value="Restrct_endonuc-II-like"/>
</dbReference>
<name>A0A1S7DS37_RIEAN</name>
<dbReference type="SUPFAM" id="SSF52980">
    <property type="entry name" value="Restriction endonuclease-like"/>
    <property type="match status" value="1"/>
</dbReference>